<dbReference type="GeneID" id="43183566"/>
<dbReference type="RefSeq" id="WP_007558707.1">
    <property type="nucleotide sequence ID" value="NZ_CAXSQN010000002.1"/>
</dbReference>
<feature type="transmembrane region" description="Helical" evidence="2">
    <location>
        <begin position="93"/>
        <end position="116"/>
    </location>
</feature>
<dbReference type="Pfam" id="PF14362">
    <property type="entry name" value="DUF4407"/>
    <property type="match status" value="1"/>
</dbReference>
<dbReference type="eggNOG" id="COG1256">
    <property type="taxonomic scope" value="Bacteria"/>
</dbReference>
<feature type="transmembrane region" description="Helical" evidence="2">
    <location>
        <begin position="270"/>
        <end position="290"/>
    </location>
</feature>
<feature type="coiled-coil region" evidence="1">
    <location>
        <begin position="215"/>
        <end position="242"/>
    </location>
</feature>
<evidence type="ECO:0000256" key="2">
    <source>
        <dbReference type="SAM" id="Phobius"/>
    </source>
</evidence>
<keyword evidence="2" id="KW-0472">Membrane</keyword>
<feature type="transmembrane region" description="Helical" evidence="2">
    <location>
        <begin position="33"/>
        <end position="53"/>
    </location>
</feature>
<name>B5CWF6_PHOPM</name>
<evidence type="ECO:0000313" key="3">
    <source>
        <dbReference type="EMBL" id="EDY96603.1"/>
    </source>
</evidence>
<protein>
    <recommendedName>
        <fullName evidence="5">DUF4407 domain-containing protein</fullName>
    </recommendedName>
</protein>
<dbReference type="EMBL" id="ABQC02000012">
    <property type="protein sequence ID" value="EDY96603.1"/>
    <property type="molecule type" value="Genomic_DNA"/>
</dbReference>
<evidence type="ECO:0000313" key="4">
    <source>
        <dbReference type="Proteomes" id="UP000003452"/>
    </source>
</evidence>
<gene>
    <name evidence="3" type="ORF">BACPLE_01046</name>
</gene>
<keyword evidence="1" id="KW-0175">Coiled coil</keyword>
<proteinExistence type="predicted"/>
<evidence type="ECO:0008006" key="5">
    <source>
        <dbReference type="Google" id="ProtNLM"/>
    </source>
</evidence>
<keyword evidence="2" id="KW-0812">Transmembrane</keyword>
<sequence>MQILTKTGCFLIGWNFNILKECGEASFRTFKRLMSAIVIMMVIWGTIGFCFADNYIGVSSTTGKIAIALIFMILVLCIERFIILTIGRLGWMGLFRTILAIVMAMLGSTVFDQIIFRNDIAVKMTDIREIKIQQAIKNRMETYDADIKHFTNLRDSLGVANIVIYEKLAKQPVIATRDVTTKDVVIGKNEDGTPQMAKTTSVTSRSVENPLSAQAKANEEQIKRYQTQLETLQTKKFNTDKEVRNEFRQKKPGFLEELTALWALLKADNIALIFYIILFVFLMSLELLVVTSRGGDTKCDYELIVEHQLNIKKEMLSKSEEKLLNKN</sequence>
<dbReference type="AlphaFoldDB" id="B5CWF6"/>
<evidence type="ECO:0000256" key="1">
    <source>
        <dbReference type="SAM" id="Coils"/>
    </source>
</evidence>
<comment type="caution">
    <text evidence="3">The sequence shown here is derived from an EMBL/GenBank/DDBJ whole genome shotgun (WGS) entry which is preliminary data.</text>
</comment>
<reference evidence="3 4" key="2">
    <citation type="submission" date="2008-08" db="EMBL/GenBank/DDBJ databases">
        <authorList>
            <person name="Fulton L."/>
            <person name="Clifton S."/>
            <person name="Fulton B."/>
            <person name="Xu J."/>
            <person name="Minx P."/>
            <person name="Pepin K.H."/>
            <person name="Johnson M."/>
            <person name="Thiruvilangam P."/>
            <person name="Bhonagiri V."/>
            <person name="Nash W.E."/>
            <person name="Mardis E.R."/>
            <person name="Wilson R.K."/>
        </authorList>
    </citation>
    <scope>NUCLEOTIDE SEQUENCE [LARGE SCALE GENOMIC DNA]</scope>
    <source>
        <strain evidence="4">DSM 17135 / JCM 12973 / M2</strain>
    </source>
</reference>
<feature type="transmembrane region" description="Helical" evidence="2">
    <location>
        <begin position="65"/>
        <end position="87"/>
    </location>
</feature>
<dbReference type="HOGENOM" id="CLU_849041_0_0_10"/>
<dbReference type="Proteomes" id="UP000003452">
    <property type="component" value="Unassembled WGS sequence"/>
</dbReference>
<reference evidence="3 4" key="1">
    <citation type="submission" date="2008-08" db="EMBL/GenBank/DDBJ databases">
        <title>Draft genome sequence of Bacteroides plebeius (DSM 17135).</title>
        <authorList>
            <person name="Sudarsanam P."/>
            <person name="Ley R."/>
            <person name="Guruge J."/>
            <person name="Turnbaugh P.J."/>
            <person name="Mahowald M."/>
            <person name="Liep D."/>
            <person name="Gordon J."/>
        </authorList>
    </citation>
    <scope>NUCLEOTIDE SEQUENCE [LARGE SCALE GENOMIC DNA]</scope>
    <source>
        <strain evidence="4">DSM 17135 / JCM 12973 / M2</strain>
    </source>
</reference>
<keyword evidence="2" id="KW-1133">Transmembrane helix</keyword>
<accession>B5CWF6</accession>
<organism evidence="3 4">
    <name type="scientific">Phocaeicola plebeius (strain DSM 17135 / JCM 12973 / CCUG 54634 / M2)</name>
    <name type="common">Bacteroides plebeius</name>
    <dbReference type="NCBI Taxonomy" id="484018"/>
    <lineage>
        <taxon>Bacteria</taxon>
        <taxon>Pseudomonadati</taxon>
        <taxon>Bacteroidota</taxon>
        <taxon>Bacteroidia</taxon>
        <taxon>Bacteroidales</taxon>
        <taxon>Bacteroidaceae</taxon>
        <taxon>Phocaeicola</taxon>
    </lineage>
</organism>
<dbReference type="InterPro" id="IPR025519">
    <property type="entry name" value="DUF4407"/>
</dbReference>
<dbReference type="OrthoDB" id="1421255at2"/>